<name>A0A5C3Q879_9AGAR</name>
<dbReference type="STRING" id="1884261.A0A5C3Q879"/>
<evidence type="ECO:0000313" key="4">
    <source>
        <dbReference type="Proteomes" id="UP000305067"/>
    </source>
</evidence>
<feature type="chain" id="PRO_5023110354" evidence="2">
    <location>
        <begin position="19"/>
        <end position="208"/>
    </location>
</feature>
<dbReference type="Proteomes" id="UP000305067">
    <property type="component" value="Unassembled WGS sequence"/>
</dbReference>
<accession>A0A5C3Q879</accession>
<keyword evidence="2" id="KW-0732">Signal</keyword>
<dbReference type="AlphaFoldDB" id="A0A5C3Q879"/>
<feature type="signal peptide" evidence="2">
    <location>
        <begin position="1"/>
        <end position="18"/>
    </location>
</feature>
<organism evidence="3 4">
    <name type="scientific">Pterulicium gracile</name>
    <dbReference type="NCBI Taxonomy" id="1884261"/>
    <lineage>
        <taxon>Eukaryota</taxon>
        <taxon>Fungi</taxon>
        <taxon>Dikarya</taxon>
        <taxon>Basidiomycota</taxon>
        <taxon>Agaricomycotina</taxon>
        <taxon>Agaricomycetes</taxon>
        <taxon>Agaricomycetidae</taxon>
        <taxon>Agaricales</taxon>
        <taxon>Pleurotineae</taxon>
        <taxon>Pterulaceae</taxon>
        <taxon>Pterulicium</taxon>
    </lineage>
</organism>
<dbReference type="OrthoDB" id="3437960at2759"/>
<evidence type="ECO:0000313" key="3">
    <source>
        <dbReference type="EMBL" id="TFK98294.1"/>
    </source>
</evidence>
<reference evidence="3 4" key="1">
    <citation type="journal article" date="2019" name="Nat. Ecol. Evol.">
        <title>Megaphylogeny resolves global patterns of mushroom evolution.</title>
        <authorList>
            <person name="Varga T."/>
            <person name="Krizsan K."/>
            <person name="Foldi C."/>
            <person name="Dima B."/>
            <person name="Sanchez-Garcia M."/>
            <person name="Sanchez-Ramirez S."/>
            <person name="Szollosi G.J."/>
            <person name="Szarkandi J.G."/>
            <person name="Papp V."/>
            <person name="Albert L."/>
            <person name="Andreopoulos W."/>
            <person name="Angelini C."/>
            <person name="Antonin V."/>
            <person name="Barry K.W."/>
            <person name="Bougher N.L."/>
            <person name="Buchanan P."/>
            <person name="Buyck B."/>
            <person name="Bense V."/>
            <person name="Catcheside P."/>
            <person name="Chovatia M."/>
            <person name="Cooper J."/>
            <person name="Damon W."/>
            <person name="Desjardin D."/>
            <person name="Finy P."/>
            <person name="Geml J."/>
            <person name="Haridas S."/>
            <person name="Hughes K."/>
            <person name="Justo A."/>
            <person name="Karasinski D."/>
            <person name="Kautmanova I."/>
            <person name="Kiss B."/>
            <person name="Kocsube S."/>
            <person name="Kotiranta H."/>
            <person name="LaButti K.M."/>
            <person name="Lechner B.E."/>
            <person name="Liimatainen K."/>
            <person name="Lipzen A."/>
            <person name="Lukacs Z."/>
            <person name="Mihaltcheva S."/>
            <person name="Morgado L.N."/>
            <person name="Niskanen T."/>
            <person name="Noordeloos M.E."/>
            <person name="Ohm R.A."/>
            <person name="Ortiz-Santana B."/>
            <person name="Ovrebo C."/>
            <person name="Racz N."/>
            <person name="Riley R."/>
            <person name="Savchenko A."/>
            <person name="Shiryaev A."/>
            <person name="Soop K."/>
            <person name="Spirin V."/>
            <person name="Szebenyi C."/>
            <person name="Tomsovsky M."/>
            <person name="Tulloss R.E."/>
            <person name="Uehling J."/>
            <person name="Grigoriev I.V."/>
            <person name="Vagvolgyi C."/>
            <person name="Papp T."/>
            <person name="Martin F.M."/>
            <person name="Miettinen O."/>
            <person name="Hibbett D.S."/>
            <person name="Nagy L.G."/>
        </authorList>
    </citation>
    <scope>NUCLEOTIDE SEQUENCE [LARGE SCALE GENOMIC DNA]</scope>
    <source>
        <strain evidence="3 4">CBS 309.79</strain>
    </source>
</reference>
<keyword evidence="4" id="KW-1185">Reference proteome</keyword>
<dbReference type="EMBL" id="ML178840">
    <property type="protein sequence ID" value="TFK98294.1"/>
    <property type="molecule type" value="Genomic_DNA"/>
</dbReference>
<gene>
    <name evidence="3" type="ORF">BDV98DRAFT_208492</name>
</gene>
<evidence type="ECO:0000256" key="2">
    <source>
        <dbReference type="SAM" id="SignalP"/>
    </source>
</evidence>
<proteinExistence type="predicted"/>
<feature type="region of interest" description="Disordered" evidence="1">
    <location>
        <begin position="36"/>
        <end position="82"/>
    </location>
</feature>
<feature type="compositionally biased region" description="Polar residues" evidence="1">
    <location>
        <begin position="61"/>
        <end position="73"/>
    </location>
</feature>
<sequence length="208" mass="23065">MVLKYLLLILLPISDCWSGRLNLYFKVDDNPDPDEVNGLGLSIPPENGQGHVGEQLVPGYPSSTVSRAQSGAGSDSEDDSSIDPLYTLPGYLQKCVDPATGLVYKRSPTMVRYLIEKAKYRFAMEEHEGLVEELSTLRRVLAREMDMKEKAMDEVLKKEFGDAANDLLKPSEPPSGYRISQSHSTAGFYHSVEYYGNFRGTGGFSVDD</sequence>
<protein>
    <submittedName>
        <fullName evidence="3">Uncharacterized protein</fullName>
    </submittedName>
</protein>
<evidence type="ECO:0000256" key="1">
    <source>
        <dbReference type="SAM" id="MobiDB-lite"/>
    </source>
</evidence>